<name>A0ABT6QQD1_9PSED</name>
<accession>A0ABT6QQD1</accession>
<dbReference type="RefSeq" id="WP_282316190.1">
    <property type="nucleotide sequence ID" value="NZ_JARBWL010000002.1"/>
</dbReference>
<evidence type="ECO:0000259" key="1">
    <source>
        <dbReference type="Pfam" id="PF18735"/>
    </source>
</evidence>
<evidence type="ECO:0000313" key="2">
    <source>
        <dbReference type="EMBL" id="MDI2593108.1"/>
    </source>
</evidence>
<evidence type="ECO:0000313" key="3">
    <source>
        <dbReference type="Proteomes" id="UP001159100"/>
    </source>
</evidence>
<comment type="caution">
    <text evidence="2">The sequence shown here is derived from an EMBL/GenBank/DDBJ whole genome shotgun (WGS) entry which is preliminary data.</text>
</comment>
<feature type="domain" description="RiboL-PSP-HEPN" evidence="1">
    <location>
        <begin position="12"/>
        <end position="251"/>
    </location>
</feature>
<dbReference type="Pfam" id="PF18735">
    <property type="entry name" value="HEPN_RiboL-PSP"/>
    <property type="match status" value="1"/>
</dbReference>
<organism evidence="2 3">
    <name type="scientific">Pseudomonas fungipugnans</name>
    <dbReference type="NCBI Taxonomy" id="3024217"/>
    <lineage>
        <taxon>Bacteria</taxon>
        <taxon>Pseudomonadati</taxon>
        <taxon>Pseudomonadota</taxon>
        <taxon>Gammaproteobacteria</taxon>
        <taxon>Pseudomonadales</taxon>
        <taxon>Pseudomonadaceae</taxon>
        <taxon>Pseudomonas</taxon>
    </lineage>
</organism>
<keyword evidence="3" id="KW-1185">Reference proteome</keyword>
<protein>
    <submittedName>
        <fullName evidence="2">MAE_28990/MAE_18760 family HEPN-like nuclease</fullName>
    </submittedName>
</protein>
<dbReference type="InterPro" id="IPR041519">
    <property type="entry name" value="HEPN_RiboL-PSP"/>
</dbReference>
<proteinExistence type="predicted"/>
<dbReference type="Proteomes" id="UP001159100">
    <property type="component" value="Unassembled WGS sequence"/>
</dbReference>
<reference evidence="2 3" key="1">
    <citation type="submission" date="2023-02" db="EMBL/GenBank/DDBJ databases">
        <title>Pseudomonas chrutzelriedensis sp. nov., a potently antifungal strain isolated from moss.</title>
        <authorList>
            <person name="Schnyder A."/>
            <person name="Kalawong R."/>
            <person name="Eberl L."/>
            <person name="Agnoli K."/>
        </authorList>
    </citation>
    <scope>NUCLEOTIDE SEQUENCE [LARGE SCALE GENOMIC DNA]</scope>
    <source>
        <strain evidence="2 3">681</strain>
    </source>
</reference>
<dbReference type="EMBL" id="JARBWL010000002">
    <property type="protein sequence ID" value="MDI2593108.1"/>
    <property type="molecule type" value="Genomic_DNA"/>
</dbReference>
<sequence>MSTFLQEYIFSLEDRWKEVDVIIERAKTIKDDDFAFYNAICRSASILIVAHLEGFVKDLTKCVVSDLNRSGLFVDFPVAIKRTYCSKYLGSATDKDLKAYYKKLDALILKLDEFDCKISPEPFLFSKNKNPSASMLNTVFENFGVPNIFGYLHDSKIDDAFAMSISEIKEKNLELKAAIVLAAENYPYVVSLEELGFNKRNPKGRTLWEEFIEQINQRRHSVAHGADFDNADDVSDLEERKAKVELLQYALSILMAGSICKSGSPNLDVAHE</sequence>
<gene>
    <name evidence="2" type="ORF">POF45_16975</name>
</gene>